<feature type="transmembrane region" description="Helical" evidence="4">
    <location>
        <begin position="114"/>
        <end position="133"/>
    </location>
</feature>
<reference evidence="6" key="3">
    <citation type="submission" date="2025-09" db="UniProtKB">
        <authorList>
            <consortium name="Ensembl"/>
        </authorList>
    </citation>
    <scope>IDENTIFICATION</scope>
</reference>
<dbReference type="GO" id="GO:0016020">
    <property type="term" value="C:membrane"/>
    <property type="evidence" value="ECO:0007669"/>
    <property type="project" value="UniProtKB-SubCell"/>
</dbReference>
<reference evidence="6" key="2">
    <citation type="submission" date="2025-08" db="UniProtKB">
        <authorList>
            <consortium name="Ensembl"/>
        </authorList>
    </citation>
    <scope>IDENTIFICATION</scope>
</reference>
<dbReference type="InterPro" id="IPR003599">
    <property type="entry name" value="Ig_sub"/>
</dbReference>
<dbReference type="SMART" id="SM00409">
    <property type="entry name" value="IG"/>
    <property type="match status" value="1"/>
</dbReference>
<keyword evidence="7" id="KW-1185">Reference proteome</keyword>
<dbReference type="InterPro" id="IPR036179">
    <property type="entry name" value="Ig-like_dom_sf"/>
</dbReference>
<organism evidence="6 7">
    <name type="scientific">Sphaeramia orbicularis</name>
    <name type="common">orbiculate cardinalfish</name>
    <dbReference type="NCBI Taxonomy" id="375764"/>
    <lineage>
        <taxon>Eukaryota</taxon>
        <taxon>Metazoa</taxon>
        <taxon>Chordata</taxon>
        <taxon>Craniata</taxon>
        <taxon>Vertebrata</taxon>
        <taxon>Euteleostomi</taxon>
        <taxon>Actinopterygii</taxon>
        <taxon>Neopterygii</taxon>
        <taxon>Teleostei</taxon>
        <taxon>Neoteleostei</taxon>
        <taxon>Acanthomorphata</taxon>
        <taxon>Gobiaria</taxon>
        <taxon>Kurtiformes</taxon>
        <taxon>Apogonoidei</taxon>
        <taxon>Apogonidae</taxon>
        <taxon>Apogoninae</taxon>
        <taxon>Sphaeramia</taxon>
    </lineage>
</organism>
<keyword evidence="4" id="KW-1133">Transmembrane helix</keyword>
<reference evidence="6" key="1">
    <citation type="submission" date="2019-06" db="EMBL/GenBank/DDBJ databases">
        <authorList>
            <consortium name="Wellcome Sanger Institute Data Sharing"/>
        </authorList>
    </citation>
    <scope>NUCLEOTIDE SEQUENCE [LARGE SCALE GENOMIC DNA]</scope>
</reference>
<dbReference type="InterPro" id="IPR007110">
    <property type="entry name" value="Ig-like_dom"/>
</dbReference>
<evidence type="ECO:0000256" key="2">
    <source>
        <dbReference type="ARBA" id="ARBA00023136"/>
    </source>
</evidence>
<dbReference type="Gene3D" id="2.60.40.10">
    <property type="entry name" value="Immunoglobulins"/>
    <property type="match status" value="1"/>
</dbReference>
<dbReference type="InParanoid" id="A0A673A8I8"/>
<dbReference type="InterPro" id="IPR013783">
    <property type="entry name" value="Ig-like_fold"/>
</dbReference>
<dbReference type="InterPro" id="IPR050504">
    <property type="entry name" value="IgSF_BTN/MOG"/>
</dbReference>
<evidence type="ECO:0000313" key="7">
    <source>
        <dbReference type="Proteomes" id="UP000472271"/>
    </source>
</evidence>
<evidence type="ECO:0000313" key="6">
    <source>
        <dbReference type="Ensembl" id="ENSSORP00005025003.1"/>
    </source>
</evidence>
<dbReference type="Ensembl" id="ENSSORT00005025752.1">
    <property type="protein sequence ID" value="ENSSORP00005025003.1"/>
    <property type="gene ID" value="ENSSORG00005012054.1"/>
</dbReference>
<dbReference type="Proteomes" id="UP000472271">
    <property type="component" value="Chromosome 19"/>
</dbReference>
<keyword evidence="2 4" id="KW-0472">Membrane</keyword>
<evidence type="ECO:0000256" key="1">
    <source>
        <dbReference type="ARBA" id="ARBA00004370"/>
    </source>
</evidence>
<name>A0A673A8I8_9TELE</name>
<accession>A0A673A8I8</accession>
<keyword evidence="3" id="KW-0393">Immunoglobulin domain</keyword>
<dbReference type="AlphaFoldDB" id="A0A673A8I8"/>
<feature type="domain" description="Ig-like" evidence="5">
    <location>
        <begin position="1"/>
        <end position="110"/>
    </location>
</feature>
<evidence type="ECO:0000256" key="4">
    <source>
        <dbReference type="SAM" id="Phobius"/>
    </source>
</evidence>
<sequence length="158" mass="18622">MFLCEIFLHLFHSFVEVEEGKEFVVLPFITTPESLDGVEVRWFYYEDDECKELLVYPKGSVEHHDDYRNRTEMNENPLGSGNLSLTLSDPKDTDSGKYRCYVKKNNNIITMKTVLLKVHHLWFILCLWLVVYLMVNLKINHTTVVSLVPYILLCVFHF</sequence>
<dbReference type="SUPFAM" id="SSF48726">
    <property type="entry name" value="Immunoglobulin"/>
    <property type="match status" value="1"/>
</dbReference>
<dbReference type="PANTHER" id="PTHR24100">
    <property type="entry name" value="BUTYROPHILIN"/>
    <property type="match status" value="1"/>
</dbReference>
<dbReference type="InterPro" id="IPR013106">
    <property type="entry name" value="Ig_V-set"/>
</dbReference>
<evidence type="ECO:0000259" key="5">
    <source>
        <dbReference type="PROSITE" id="PS50835"/>
    </source>
</evidence>
<dbReference type="PROSITE" id="PS50835">
    <property type="entry name" value="IG_LIKE"/>
    <property type="match status" value="1"/>
</dbReference>
<protein>
    <recommendedName>
        <fullName evidence="5">Ig-like domain-containing protein</fullName>
    </recommendedName>
</protein>
<proteinExistence type="predicted"/>
<evidence type="ECO:0000256" key="3">
    <source>
        <dbReference type="ARBA" id="ARBA00023319"/>
    </source>
</evidence>
<dbReference type="Pfam" id="PF07686">
    <property type="entry name" value="V-set"/>
    <property type="match status" value="1"/>
</dbReference>
<comment type="subcellular location">
    <subcellularLocation>
        <location evidence="1">Membrane</location>
    </subcellularLocation>
</comment>
<keyword evidence="4" id="KW-0812">Transmembrane</keyword>